<keyword evidence="2" id="KW-0472">Membrane</keyword>
<keyword evidence="2" id="KW-1133">Transmembrane helix</keyword>
<evidence type="ECO:0000256" key="1">
    <source>
        <dbReference type="SAM" id="MobiDB-lite"/>
    </source>
</evidence>
<keyword evidence="5" id="KW-1185">Reference proteome</keyword>
<dbReference type="AlphaFoldDB" id="A0AAV2S7R1"/>
<dbReference type="EMBL" id="CAXKWB010052010">
    <property type="protein sequence ID" value="CAL4172095.1"/>
    <property type="molecule type" value="Genomic_DNA"/>
</dbReference>
<proteinExistence type="predicted"/>
<protein>
    <submittedName>
        <fullName evidence="4">Uncharacterized protein</fullName>
    </submittedName>
</protein>
<keyword evidence="2" id="KW-0812">Transmembrane</keyword>
<dbReference type="Proteomes" id="UP001497623">
    <property type="component" value="Unassembled WGS sequence"/>
</dbReference>
<accession>A0AAV2S7R1</accession>
<comment type="caution">
    <text evidence="4">The sequence shown here is derived from an EMBL/GenBank/DDBJ whole genome shotgun (WGS) entry which is preliminary data.</text>
</comment>
<reference evidence="4 5" key="1">
    <citation type="submission" date="2024-05" db="EMBL/GenBank/DDBJ databases">
        <authorList>
            <person name="Wallberg A."/>
        </authorList>
    </citation>
    <scope>NUCLEOTIDE SEQUENCE [LARGE SCALE GENOMIC DNA]</scope>
</reference>
<gene>
    <name evidence="4" type="ORF">MNOR_LOCUS34235</name>
</gene>
<name>A0AAV2S7R1_MEGNR</name>
<feature type="transmembrane region" description="Helical" evidence="2">
    <location>
        <begin position="310"/>
        <end position="334"/>
    </location>
</feature>
<evidence type="ECO:0000256" key="2">
    <source>
        <dbReference type="SAM" id="Phobius"/>
    </source>
</evidence>
<organism evidence="4 5">
    <name type="scientific">Meganyctiphanes norvegica</name>
    <name type="common">Northern krill</name>
    <name type="synonym">Thysanopoda norvegica</name>
    <dbReference type="NCBI Taxonomy" id="48144"/>
    <lineage>
        <taxon>Eukaryota</taxon>
        <taxon>Metazoa</taxon>
        <taxon>Ecdysozoa</taxon>
        <taxon>Arthropoda</taxon>
        <taxon>Crustacea</taxon>
        <taxon>Multicrustacea</taxon>
        <taxon>Malacostraca</taxon>
        <taxon>Eumalacostraca</taxon>
        <taxon>Eucarida</taxon>
        <taxon>Euphausiacea</taxon>
        <taxon>Euphausiidae</taxon>
        <taxon>Meganyctiphanes</taxon>
    </lineage>
</organism>
<feature type="compositionally biased region" description="Acidic residues" evidence="1">
    <location>
        <begin position="259"/>
        <end position="275"/>
    </location>
</feature>
<feature type="signal peptide" evidence="3">
    <location>
        <begin position="1"/>
        <end position="21"/>
    </location>
</feature>
<keyword evidence="3" id="KW-0732">Signal</keyword>
<sequence length="401" mass="44174">MTSWLLFTIFVLLTLVPLVLVNFSDSLCNMVSYVMYSVTLFLTVCFMIPSADANGTFVYADSCDAISLRGDRLSIQPLEWRRLKVISSKPNTPVYLLSNSDKNCTLRPLFPAQAKKVGEDVDIKQHSHVCHFDKTHKELRAPPGTVTHVSCSEDENIAEAELNGGPEDNPVGAEVLPVRSREGKSVTDSSVSLGTEEITTQNKKHLSTKMGDEGFSTSRNLVSTTVISSSGEIKDTSIQSGIPLPPITLSSASPYPSTVEDDPTTDTFTDSEESSDPAVTTSVVTMTMVTVTIDPFFTSVTVFNANVPDIYVYTSIVVGALITIFIIVYTIYLINRRRTRGKNKEINQRLVQKRGNVINFRNAEEAVVQVNPAEVKYFTLGRKKTEPSVTLITEVPRCLKQ</sequence>
<evidence type="ECO:0000313" key="5">
    <source>
        <dbReference type="Proteomes" id="UP001497623"/>
    </source>
</evidence>
<feature type="chain" id="PRO_5044010788" evidence="3">
    <location>
        <begin position="22"/>
        <end position="401"/>
    </location>
</feature>
<feature type="region of interest" description="Disordered" evidence="1">
    <location>
        <begin position="237"/>
        <end position="276"/>
    </location>
</feature>
<evidence type="ECO:0000256" key="3">
    <source>
        <dbReference type="SAM" id="SignalP"/>
    </source>
</evidence>
<evidence type="ECO:0000313" key="4">
    <source>
        <dbReference type="EMBL" id="CAL4172095.1"/>
    </source>
</evidence>